<evidence type="ECO:0000313" key="2">
    <source>
        <dbReference type="EMBL" id="CZR37687.1"/>
    </source>
</evidence>
<evidence type="ECO:0000256" key="1">
    <source>
        <dbReference type="SAM" id="MobiDB-lite"/>
    </source>
</evidence>
<accession>A0A1L7VA86</accession>
<dbReference type="AlphaFoldDB" id="A0A1L7VA86"/>
<keyword evidence="3" id="KW-1185">Reference proteome</keyword>
<feature type="compositionally biased region" description="Polar residues" evidence="1">
    <location>
        <begin position="80"/>
        <end position="89"/>
    </location>
</feature>
<organism evidence="2 3">
    <name type="scientific">Fusarium proliferatum (strain ET1)</name>
    <name type="common">Orchid endophyte fungus</name>
    <dbReference type="NCBI Taxonomy" id="1227346"/>
    <lineage>
        <taxon>Eukaryota</taxon>
        <taxon>Fungi</taxon>
        <taxon>Dikarya</taxon>
        <taxon>Ascomycota</taxon>
        <taxon>Pezizomycotina</taxon>
        <taxon>Sordariomycetes</taxon>
        <taxon>Hypocreomycetidae</taxon>
        <taxon>Hypocreales</taxon>
        <taxon>Nectriaceae</taxon>
        <taxon>Fusarium</taxon>
        <taxon>Fusarium fujikuroi species complex</taxon>
    </lineage>
</organism>
<dbReference type="RefSeq" id="XP_031078280.1">
    <property type="nucleotide sequence ID" value="XM_031227888.1"/>
</dbReference>
<name>A0A1L7VA86_FUSPR</name>
<feature type="region of interest" description="Disordered" evidence="1">
    <location>
        <begin position="69"/>
        <end position="94"/>
    </location>
</feature>
<proteinExistence type="predicted"/>
<evidence type="ECO:0000313" key="3">
    <source>
        <dbReference type="Proteomes" id="UP000183971"/>
    </source>
</evidence>
<dbReference type="Proteomes" id="UP000183971">
    <property type="component" value="Unassembled WGS sequence"/>
</dbReference>
<sequence length="115" mass="12668">MDTVHPAYQQDPLGDDMQAYDAYPPAPDVNFMCKDPSGMNTYGALYQSHWGQWWSPTEDASFAEAINMTPPPMSSHDKSPSTTTPTIQKSLRGGTLLFPSPTAILFYHQSPTLTA</sequence>
<reference evidence="3" key="1">
    <citation type="journal article" date="2016" name="Genome Biol. Evol.">
        <title>Comparative 'omics' of the Fusarium fujikuroi species complex highlights differences in genetic potential and metabolite synthesis.</title>
        <authorList>
            <person name="Niehaus E.-M."/>
            <person name="Muensterkoetter M."/>
            <person name="Proctor R.H."/>
            <person name="Brown D.W."/>
            <person name="Sharon A."/>
            <person name="Idan Y."/>
            <person name="Oren-Young L."/>
            <person name="Sieber C.M."/>
            <person name="Novak O."/>
            <person name="Pencik A."/>
            <person name="Tarkowska D."/>
            <person name="Hromadova K."/>
            <person name="Freeman S."/>
            <person name="Maymon M."/>
            <person name="Elazar M."/>
            <person name="Youssef S.A."/>
            <person name="El-Shabrawy E.S.M."/>
            <person name="Shalaby A.B.A."/>
            <person name="Houterman P."/>
            <person name="Brock N.L."/>
            <person name="Burkhardt I."/>
            <person name="Tsavkelova E.A."/>
            <person name="Dickschat J.S."/>
            <person name="Galuszka P."/>
            <person name="Gueldener U."/>
            <person name="Tudzynski B."/>
        </authorList>
    </citation>
    <scope>NUCLEOTIDE SEQUENCE [LARGE SCALE GENOMIC DNA]</scope>
    <source>
        <strain evidence="3">ET1</strain>
    </source>
</reference>
<dbReference type="GeneID" id="42052001"/>
<comment type="caution">
    <text evidence="2">The sequence shown here is derived from an EMBL/GenBank/DDBJ whole genome shotgun (WGS) entry which is preliminary data.</text>
</comment>
<dbReference type="VEuPathDB" id="FungiDB:FPRO_07122"/>
<protein>
    <submittedName>
        <fullName evidence="2">Uncharacterized protein</fullName>
    </submittedName>
</protein>
<gene>
    <name evidence="2" type="ORF">FPRO_07122</name>
</gene>
<dbReference type="EMBL" id="FJOF01000003">
    <property type="protein sequence ID" value="CZR37687.1"/>
    <property type="molecule type" value="Genomic_DNA"/>
</dbReference>